<keyword evidence="2" id="KW-1003">Cell membrane</keyword>
<gene>
    <name evidence="8" type="ORF">WCN91_02740</name>
</gene>
<dbReference type="EMBL" id="JBCGCU010000002">
    <property type="protein sequence ID" value="MEM0514362.1"/>
    <property type="molecule type" value="Genomic_DNA"/>
</dbReference>
<protein>
    <submittedName>
        <fullName evidence="8">FtsX-like permease family protein</fullName>
    </submittedName>
</protein>
<comment type="caution">
    <text evidence="8">The sequence shown here is derived from an EMBL/GenBank/DDBJ whole genome shotgun (WGS) entry which is preliminary data.</text>
</comment>
<keyword evidence="5 6" id="KW-0472">Membrane</keyword>
<feature type="transmembrane region" description="Helical" evidence="6">
    <location>
        <begin position="302"/>
        <end position="329"/>
    </location>
</feature>
<feature type="transmembrane region" description="Helical" evidence="6">
    <location>
        <begin position="389"/>
        <end position="409"/>
    </location>
</feature>
<feature type="transmembrane region" description="Helical" evidence="6">
    <location>
        <begin position="705"/>
        <end position="725"/>
    </location>
</feature>
<dbReference type="PANTHER" id="PTHR30287:SF1">
    <property type="entry name" value="INNER MEMBRANE PROTEIN"/>
    <property type="match status" value="1"/>
</dbReference>
<name>A0ABU9MST3_9GAMM</name>
<evidence type="ECO:0000313" key="8">
    <source>
        <dbReference type="EMBL" id="MEM0514362.1"/>
    </source>
</evidence>
<dbReference type="RefSeq" id="WP_342676047.1">
    <property type="nucleotide sequence ID" value="NZ_JBCGCU010000002.1"/>
</dbReference>
<evidence type="ECO:0000256" key="1">
    <source>
        <dbReference type="ARBA" id="ARBA00004651"/>
    </source>
</evidence>
<dbReference type="Proteomes" id="UP001447008">
    <property type="component" value="Unassembled WGS sequence"/>
</dbReference>
<keyword evidence="9" id="KW-1185">Reference proteome</keyword>
<evidence type="ECO:0000313" key="9">
    <source>
        <dbReference type="Proteomes" id="UP001447008"/>
    </source>
</evidence>
<feature type="transmembrane region" description="Helical" evidence="6">
    <location>
        <begin position="467"/>
        <end position="486"/>
    </location>
</feature>
<accession>A0ABU9MST3</accession>
<feature type="transmembrane region" description="Helical" evidence="6">
    <location>
        <begin position="415"/>
        <end position="438"/>
    </location>
</feature>
<evidence type="ECO:0000259" key="7">
    <source>
        <dbReference type="Pfam" id="PF02687"/>
    </source>
</evidence>
<feature type="transmembrane region" description="Helical" evidence="6">
    <location>
        <begin position="760"/>
        <end position="782"/>
    </location>
</feature>
<keyword evidence="4 6" id="KW-1133">Transmembrane helix</keyword>
<organism evidence="8 9">
    <name type="scientific">Pseudoalteromonas qingdaonensis</name>
    <dbReference type="NCBI Taxonomy" id="3131913"/>
    <lineage>
        <taxon>Bacteria</taxon>
        <taxon>Pseudomonadati</taxon>
        <taxon>Pseudomonadota</taxon>
        <taxon>Gammaproteobacteria</taxon>
        <taxon>Alteromonadales</taxon>
        <taxon>Pseudoalteromonadaceae</taxon>
        <taxon>Pseudoalteromonas</taxon>
    </lineage>
</organism>
<keyword evidence="3 6" id="KW-0812">Transmembrane</keyword>
<evidence type="ECO:0000256" key="3">
    <source>
        <dbReference type="ARBA" id="ARBA00022692"/>
    </source>
</evidence>
<dbReference type="InterPro" id="IPR003838">
    <property type="entry name" value="ABC3_permease_C"/>
</dbReference>
<evidence type="ECO:0000256" key="5">
    <source>
        <dbReference type="ARBA" id="ARBA00023136"/>
    </source>
</evidence>
<feature type="domain" description="ABC3 transporter permease C-terminal" evidence="7">
    <location>
        <begin position="259"/>
        <end position="374"/>
    </location>
</feature>
<reference evidence="8 9" key="1">
    <citation type="submission" date="2024-03" db="EMBL/GenBank/DDBJ databases">
        <title>Pseudoalteromonas qingdaonensis sp. nov., isolated from the intestines of marine benthic organisms.</title>
        <authorList>
            <person name="Lin X."/>
            <person name="Fang S."/>
            <person name="Hu X."/>
        </authorList>
    </citation>
    <scope>NUCLEOTIDE SEQUENCE [LARGE SCALE GENOMIC DNA]</scope>
    <source>
        <strain evidence="8 9">YIC-827</strain>
    </source>
</reference>
<evidence type="ECO:0000256" key="6">
    <source>
        <dbReference type="SAM" id="Phobius"/>
    </source>
</evidence>
<feature type="domain" description="ABC3 transporter permease C-terminal" evidence="7">
    <location>
        <begin position="711"/>
        <end position="824"/>
    </location>
</feature>
<proteinExistence type="predicted"/>
<comment type="subcellular location">
    <subcellularLocation>
        <location evidence="1">Cell membrane</location>
        <topology evidence="1">Multi-pass membrane protein</topology>
    </subcellularLocation>
</comment>
<evidence type="ECO:0000256" key="2">
    <source>
        <dbReference type="ARBA" id="ARBA00022475"/>
    </source>
</evidence>
<feature type="transmembrane region" description="Helical" evidence="6">
    <location>
        <begin position="349"/>
        <end position="369"/>
    </location>
</feature>
<feature type="transmembrane region" description="Helical" evidence="6">
    <location>
        <begin position="797"/>
        <end position="817"/>
    </location>
</feature>
<sequence length="833" mass="91550">MWAKLAIRLFFRELRRGELTVICAAIALAVMTVLTLSSVTDRIGQAILQKSNAFIAADRALASNHALPENYQEQAQNMGLKTARLTFFDTMLFANERMQLAAIKAASQAYPLKGELLIKRDFDAPEQAAKGGPEPGSVWLNESVMYSLDLAVGDSVELGAASFVVSAILSEEPDAPFNIFSGSRRVLLNEADIEKTQVIQPGSRVFYRQLYAGESDKVEAFYQLLKPQLAENQRWYGVKDRQSPISNSLERSERFLLLAGLLGIILAAVAIAVSAKRYCERQYDPVAMMKTLGGARSQIRNIYLLHLALVCGFSLALGLAAGYGLQYAAGNYMAANMDVQLPPASMRPWLSAVFIGVVCAVMFSIKPLLDLFDIPPLRVLRRNLGDRLLVSKIHLALSAFTVFALMWLFSGKIMITLILFLSSAALVLVLFILSKLIFGGGRKLGLSPGNSWSLAIASIQKRANANAVQLISFALAIKLLLFLIVLKNDMINDWQSQLPADAPNAFLVNITEEEKQPVSDYLADKDIEVSRFYPTIRGRVNAINGEPVAREVSLEDNEKKDEEARSGVGRELNLTWVSEMPSHNTLSGGQWFSEQSRGEVSVEQSMAERLDIKLGDSVSFLIGAQSFEAKVTSFREVNWSTLKPNFFMILSPDVLADFPATYIAAARIDEGESKAFTQLLRQYPTITAIDVDNFVDQIRSTIEQVSLAIGFVLAIVVVCGALVLISQVQASLGERMQEVVILRTLGARGQLIRHATLYEFLLLGLVAGVVAALISDIALFIVQRTLFELPGKLHPDIWLIGPLSGALFVAVLGYTMIARTLNKNTSGLLRKIM</sequence>
<evidence type="ECO:0000256" key="4">
    <source>
        <dbReference type="ARBA" id="ARBA00022989"/>
    </source>
</evidence>
<dbReference type="Pfam" id="PF02687">
    <property type="entry name" value="FtsX"/>
    <property type="match status" value="2"/>
</dbReference>
<dbReference type="InterPro" id="IPR038766">
    <property type="entry name" value="Membrane_comp_ABC_pdt"/>
</dbReference>
<dbReference type="PANTHER" id="PTHR30287">
    <property type="entry name" value="MEMBRANE COMPONENT OF PREDICTED ABC SUPERFAMILY METABOLITE UPTAKE TRANSPORTER"/>
    <property type="match status" value="1"/>
</dbReference>
<feature type="transmembrane region" description="Helical" evidence="6">
    <location>
        <begin position="255"/>
        <end position="275"/>
    </location>
</feature>